<dbReference type="OrthoDB" id="7189469at2"/>
<gene>
    <name evidence="2" type="ORF">CW354_17710</name>
</gene>
<dbReference type="EMBL" id="PJCH01000015">
    <property type="protein sequence ID" value="PQA86192.1"/>
    <property type="molecule type" value="Genomic_DNA"/>
</dbReference>
<feature type="region of interest" description="Disordered" evidence="1">
    <location>
        <begin position="1"/>
        <end position="107"/>
    </location>
</feature>
<protein>
    <submittedName>
        <fullName evidence="2">DUF2497 domain-containing protein</fullName>
    </submittedName>
</protein>
<dbReference type="Proteomes" id="UP000239504">
    <property type="component" value="Unassembled WGS sequence"/>
</dbReference>
<organism evidence="2 3">
    <name type="scientific">Hyphococcus luteus</name>
    <dbReference type="NCBI Taxonomy" id="2058213"/>
    <lineage>
        <taxon>Bacteria</taxon>
        <taxon>Pseudomonadati</taxon>
        <taxon>Pseudomonadota</taxon>
        <taxon>Alphaproteobacteria</taxon>
        <taxon>Parvularculales</taxon>
        <taxon>Parvularculaceae</taxon>
        <taxon>Hyphococcus</taxon>
    </lineage>
</organism>
<proteinExistence type="predicted"/>
<dbReference type="Pfam" id="PF10691">
    <property type="entry name" value="DUF2497"/>
    <property type="match status" value="1"/>
</dbReference>
<feature type="compositionally biased region" description="Low complexity" evidence="1">
    <location>
        <begin position="81"/>
        <end position="94"/>
    </location>
</feature>
<dbReference type="RefSeq" id="WP_104831404.1">
    <property type="nucleotide sequence ID" value="NZ_PJCH01000015.1"/>
</dbReference>
<accession>A0A2S7K105</accession>
<name>A0A2S7K105_9PROT</name>
<reference evidence="2 3" key="1">
    <citation type="submission" date="2017-12" db="EMBL/GenBank/DDBJ databases">
        <authorList>
            <person name="Hurst M.R.H."/>
        </authorList>
    </citation>
    <scope>NUCLEOTIDE SEQUENCE [LARGE SCALE GENOMIC DNA]</scope>
    <source>
        <strain evidence="2 3">SY-3-19</strain>
    </source>
</reference>
<dbReference type="InterPro" id="IPR019632">
    <property type="entry name" value="DUF2497"/>
</dbReference>
<evidence type="ECO:0000313" key="3">
    <source>
        <dbReference type="Proteomes" id="UP000239504"/>
    </source>
</evidence>
<dbReference type="AlphaFoldDB" id="A0A2S7K105"/>
<evidence type="ECO:0000313" key="2">
    <source>
        <dbReference type="EMBL" id="PQA86192.1"/>
    </source>
</evidence>
<sequence length="191" mass="20296">MDNAQPEPSMEEILASIRRIISEDEDDQAKPAAAAPPSAAAAPKPELTLKPAAPAADHKPAAEASGQPQESKPAPEPETSAAPDAVPAPAEAQPETGTEDVEGAKKTMAATMQDEIEDEILDQTTAAAASKAFTTLSQSVRVSEGPGRTLEDIVTEMLRPMVKEWLDANLPAIVEEKVEEEVQRVARRRRS</sequence>
<evidence type="ECO:0000256" key="1">
    <source>
        <dbReference type="SAM" id="MobiDB-lite"/>
    </source>
</evidence>
<keyword evidence="3" id="KW-1185">Reference proteome</keyword>
<comment type="caution">
    <text evidence="2">The sequence shown here is derived from an EMBL/GenBank/DDBJ whole genome shotgun (WGS) entry which is preliminary data.</text>
</comment>
<feature type="compositionally biased region" description="Low complexity" evidence="1">
    <location>
        <begin position="30"/>
        <end position="55"/>
    </location>
</feature>